<dbReference type="InterPro" id="IPR001202">
    <property type="entry name" value="WW_dom"/>
</dbReference>
<dbReference type="Proteomes" id="UP000799439">
    <property type="component" value="Unassembled WGS sequence"/>
</dbReference>
<keyword evidence="4" id="KW-1185">Reference proteome</keyword>
<evidence type="ECO:0000256" key="1">
    <source>
        <dbReference type="SAM" id="MobiDB-lite"/>
    </source>
</evidence>
<feature type="compositionally biased region" description="Polar residues" evidence="1">
    <location>
        <begin position="180"/>
        <end position="190"/>
    </location>
</feature>
<dbReference type="Gene3D" id="2.20.70.10">
    <property type="match status" value="1"/>
</dbReference>
<feature type="compositionally biased region" description="Acidic residues" evidence="1">
    <location>
        <begin position="21"/>
        <end position="31"/>
    </location>
</feature>
<evidence type="ECO:0000313" key="4">
    <source>
        <dbReference type="Proteomes" id="UP000799439"/>
    </source>
</evidence>
<dbReference type="PROSITE" id="PS50020">
    <property type="entry name" value="WW_DOMAIN_2"/>
    <property type="match status" value="1"/>
</dbReference>
<feature type="compositionally biased region" description="Acidic residues" evidence="1">
    <location>
        <begin position="45"/>
        <end position="56"/>
    </location>
</feature>
<accession>A0A9P4J506</accession>
<evidence type="ECO:0000259" key="2">
    <source>
        <dbReference type="PROSITE" id="PS50020"/>
    </source>
</evidence>
<feature type="region of interest" description="Disordered" evidence="1">
    <location>
        <begin position="222"/>
        <end position="264"/>
    </location>
</feature>
<dbReference type="SUPFAM" id="SSF51045">
    <property type="entry name" value="WW domain"/>
    <property type="match status" value="1"/>
</dbReference>
<feature type="domain" description="WW" evidence="2">
    <location>
        <begin position="72"/>
        <end position="106"/>
    </location>
</feature>
<sequence length="264" mass="29564">MAGDSPQESAAVRSPPTGLPYDEEGADEETQTADTTSRKGRSPSEEGEERDDDPPLPDEPPPLPDEAPPEDAPQDDGWEARWDAQHNAYYFFNRFTLKSQWENPRVPEAAASYGGDRAPGTDSAPQTVNEPPPAPYQGYNPKIHGDYDPNADYAKFHEPEETEESQDAGAATATDGTYTQSGTFNRFTGAFQNQARGADYHNDENKSNRQMSAFFDVEKAANAHQGRSLKEERSKRKLSKKEVKEFNEKRKAKKEQKRREFLMS</sequence>
<name>A0A9P4J506_9PEZI</name>
<comment type="caution">
    <text evidence="3">The sequence shown here is derived from an EMBL/GenBank/DDBJ whole genome shotgun (WGS) entry which is preliminary data.</text>
</comment>
<dbReference type="SMART" id="SM00456">
    <property type="entry name" value="WW"/>
    <property type="match status" value="1"/>
</dbReference>
<feature type="region of interest" description="Disordered" evidence="1">
    <location>
        <begin position="100"/>
        <end position="190"/>
    </location>
</feature>
<feature type="compositionally biased region" description="Pro residues" evidence="1">
    <location>
        <begin position="57"/>
        <end position="66"/>
    </location>
</feature>
<feature type="compositionally biased region" description="Low complexity" evidence="1">
    <location>
        <begin position="167"/>
        <end position="179"/>
    </location>
</feature>
<dbReference type="AlphaFoldDB" id="A0A9P4J506"/>
<evidence type="ECO:0000313" key="3">
    <source>
        <dbReference type="EMBL" id="KAF2153557.1"/>
    </source>
</evidence>
<feature type="compositionally biased region" description="Acidic residues" evidence="1">
    <location>
        <begin position="67"/>
        <end position="77"/>
    </location>
</feature>
<dbReference type="PROSITE" id="PS01159">
    <property type="entry name" value="WW_DOMAIN_1"/>
    <property type="match status" value="1"/>
</dbReference>
<protein>
    <recommendedName>
        <fullName evidence="2">WW domain-containing protein</fullName>
    </recommendedName>
</protein>
<feature type="region of interest" description="Disordered" evidence="1">
    <location>
        <begin position="1"/>
        <end position="81"/>
    </location>
</feature>
<proteinExistence type="predicted"/>
<reference evidence="3" key="1">
    <citation type="journal article" date="2020" name="Stud. Mycol.">
        <title>101 Dothideomycetes genomes: a test case for predicting lifestyles and emergence of pathogens.</title>
        <authorList>
            <person name="Haridas S."/>
            <person name="Albert R."/>
            <person name="Binder M."/>
            <person name="Bloem J."/>
            <person name="Labutti K."/>
            <person name="Salamov A."/>
            <person name="Andreopoulos B."/>
            <person name="Baker S."/>
            <person name="Barry K."/>
            <person name="Bills G."/>
            <person name="Bluhm B."/>
            <person name="Cannon C."/>
            <person name="Castanera R."/>
            <person name="Culley D."/>
            <person name="Daum C."/>
            <person name="Ezra D."/>
            <person name="Gonzalez J."/>
            <person name="Henrissat B."/>
            <person name="Kuo A."/>
            <person name="Liang C."/>
            <person name="Lipzen A."/>
            <person name="Lutzoni F."/>
            <person name="Magnuson J."/>
            <person name="Mondo S."/>
            <person name="Nolan M."/>
            <person name="Ohm R."/>
            <person name="Pangilinan J."/>
            <person name="Park H.-J."/>
            <person name="Ramirez L."/>
            <person name="Alfaro M."/>
            <person name="Sun H."/>
            <person name="Tritt A."/>
            <person name="Yoshinaga Y."/>
            <person name="Zwiers L.-H."/>
            <person name="Turgeon B."/>
            <person name="Goodwin S."/>
            <person name="Spatafora J."/>
            <person name="Crous P."/>
            <person name="Grigoriev I."/>
        </authorList>
    </citation>
    <scope>NUCLEOTIDE SEQUENCE</scope>
    <source>
        <strain evidence="3">CBS 260.36</strain>
    </source>
</reference>
<dbReference type="EMBL" id="ML996085">
    <property type="protein sequence ID" value="KAF2153557.1"/>
    <property type="molecule type" value="Genomic_DNA"/>
</dbReference>
<dbReference type="CDD" id="cd00201">
    <property type="entry name" value="WW"/>
    <property type="match status" value="1"/>
</dbReference>
<dbReference type="InterPro" id="IPR036020">
    <property type="entry name" value="WW_dom_sf"/>
</dbReference>
<gene>
    <name evidence="3" type="ORF">K461DRAFT_142095</name>
</gene>
<feature type="compositionally biased region" description="Basic and acidic residues" evidence="1">
    <location>
        <begin position="228"/>
        <end position="249"/>
    </location>
</feature>
<dbReference type="Pfam" id="PF00397">
    <property type="entry name" value="WW"/>
    <property type="match status" value="1"/>
</dbReference>
<dbReference type="OrthoDB" id="2444812at2759"/>
<organism evidence="3 4">
    <name type="scientific">Myriangium duriaei CBS 260.36</name>
    <dbReference type="NCBI Taxonomy" id="1168546"/>
    <lineage>
        <taxon>Eukaryota</taxon>
        <taxon>Fungi</taxon>
        <taxon>Dikarya</taxon>
        <taxon>Ascomycota</taxon>
        <taxon>Pezizomycotina</taxon>
        <taxon>Dothideomycetes</taxon>
        <taxon>Dothideomycetidae</taxon>
        <taxon>Myriangiales</taxon>
        <taxon>Myriangiaceae</taxon>
        <taxon>Myriangium</taxon>
    </lineage>
</organism>